<feature type="transmembrane region" description="Helical" evidence="2">
    <location>
        <begin position="152"/>
        <end position="173"/>
    </location>
</feature>
<feature type="transmembrane region" description="Helical" evidence="2">
    <location>
        <begin position="204"/>
        <end position="225"/>
    </location>
</feature>
<gene>
    <name evidence="4" type="ORF">FEJ81_06065</name>
</gene>
<keyword evidence="2" id="KW-0472">Membrane</keyword>
<evidence type="ECO:0000256" key="1">
    <source>
        <dbReference type="SAM" id="MobiDB-lite"/>
    </source>
</evidence>
<dbReference type="Proteomes" id="UP000302218">
    <property type="component" value="Chromosome"/>
</dbReference>
<dbReference type="OrthoDB" id="82282at2157"/>
<proteinExistence type="predicted"/>
<name>A0A4P8WJ62_9EURY</name>
<feature type="region of interest" description="Disordered" evidence="1">
    <location>
        <begin position="74"/>
        <end position="102"/>
    </location>
</feature>
<dbReference type="InterPro" id="IPR011674">
    <property type="entry name" value="DUF1616"/>
</dbReference>
<feature type="region of interest" description="Disordered" evidence="1">
    <location>
        <begin position="337"/>
        <end position="371"/>
    </location>
</feature>
<feature type="transmembrane region" description="Helical" evidence="2">
    <location>
        <begin position="20"/>
        <end position="40"/>
    </location>
</feature>
<feature type="transmembrane region" description="Helical" evidence="2">
    <location>
        <begin position="122"/>
        <end position="140"/>
    </location>
</feature>
<dbReference type="KEGG" id="nvr:FEJ81_06065"/>
<keyword evidence="2" id="KW-1133">Transmembrane helix</keyword>
<evidence type="ECO:0000313" key="5">
    <source>
        <dbReference type="Proteomes" id="UP000302218"/>
    </source>
</evidence>
<sequence>MADVRSPTRSRLRTIRALPADLAAAVAVTLLANAAVFAPVVRETPLRVPVGVAFVLFVPGYVFIAALFPERGPGRTEGDLEDPDPEREPSTADRGSRADGDRLDPRVWNAPWPARIDGIERVAYAVGTSLVIAPLVAVSLELTPWGIRPAPFVVALSAVTAVTTVVATVRRLAVPEPDRFRVPYRAWLARGRAAIRGPDSHADVALNGLLIAAVLLAAGSVGYAATELPQDDDYSAIYLLSEDEFEADSYPTDLEPGDSAALTVGIENREGQSVNYTVIAAEQEIASDETDTMIADQRELDRRDVRVDAGETAEIDYDLEPTMTGEDVRVVWLLYPGDPPDEPSVSNADGHVHLALSDGSDAGNATESVAG</sequence>
<evidence type="ECO:0000256" key="2">
    <source>
        <dbReference type="SAM" id="Phobius"/>
    </source>
</evidence>
<feature type="domain" description="DUF1616" evidence="3">
    <location>
        <begin position="26"/>
        <end position="355"/>
    </location>
</feature>
<dbReference type="GeneID" id="40264819"/>
<protein>
    <submittedName>
        <fullName evidence="4">DUF1616 domain-containing protein</fullName>
    </submittedName>
</protein>
<feature type="compositionally biased region" description="Basic and acidic residues" evidence="1">
    <location>
        <begin position="86"/>
        <end position="102"/>
    </location>
</feature>
<organism evidence="4 5">
    <name type="scientific">Natrinema versiforme</name>
    <dbReference type="NCBI Taxonomy" id="88724"/>
    <lineage>
        <taxon>Archaea</taxon>
        <taxon>Methanobacteriati</taxon>
        <taxon>Methanobacteriota</taxon>
        <taxon>Stenosarchaea group</taxon>
        <taxon>Halobacteria</taxon>
        <taxon>Halobacteriales</taxon>
        <taxon>Natrialbaceae</taxon>
        <taxon>Natrinema</taxon>
    </lineage>
</organism>
<evidence type="ECO:0000313" key="4">
    <source>
        <dbReference type="EMBL" id="QCS41941.1"/>
    </source>
</evidence>
<dbReference type="Pfam" id="PF07760">
    <property type="entry name" value="DUF1616"/>
    <property type="match status" value="1"/>
</dbReference>
<dbReference type="RefSeq" id="WP_138244438.1">
    <property type="nucleotide sequence ID" value="NZ_CP040330.1"/>
</dbReference>
<evidence type="ECO:0000259" key="3">
    <source>
        <dbReference type="Pfam" id="PF07760"/>
    </source>
</evidence>
<dbReference type="EMBL" id="CP040330">
    <property type="protein sequence ID" value="QCS41941.1"/>
    <property type="molecule type" value="Genomic_DNA"/>
</dbReference>
<keyword evidence="2" id="KW-0812">Transmembrane</keyword>
<feature type="transmembrane region" description="Helical" evidence="2">
    <location>
        <begin position="46"/>
        <end position="68"/>
    </location>
</feature>
<accession>A0A4P8WJ62</accession>
<dbReference type="AlphaFoldDB" id="A0A4P8WJ62"/>
<reference evidence="5" key="1">
    <citation type="submission" date="2019-05" db="EMBL/GenBank/DDBJ databases">
        <title>Genome sequence and methylation pattern of the halophilic Archaeon Natrinema versiforme BOL5-4.</title>
        <authorList>
            <person name="DasSarma P."/>
            <person name="Anton B.P."/>
            <person name="DasSarma S.L."/>
            <person name="Martinez F.L."/>
            <person name="Guzman D."/>
            <person name="Roberts R.J."/>
            <person name="DasSarma S."/>
        </authorList>
    </citation>
    <scope>NUCLEOTIDE SEQUENCE [LARGE SCALE GENOMIC DNA]</scope>
    <source>
        <strain evidence="5">BOL5-4</strain>
    </source>
</reference>